<proteinExistence type="predicted"/>
<dbReference type="EMBL" id="LR796428">
    <property type="protein sequence ID" value="CAB4144268.1"/>
    <property type="molecule type" value="Genomic_DNA"/>
</dbReference>
<evidence type="ECO:0000313" key="2">
    <source>
        <dbReference type="EMBL" id="CAB4190296.1"/>
    </source>
</evidence>
<accession>A0A6J5MCG0</accession>
<name>A0A6J5MCG0_9CAUD</name>
<sequence>MNSPITQAAQITQDVIAAVASAHNHTAPAWTAGFLLDTSVRRRGLALQALEDAMRYPRGSVARGMRLRDAESWMADAIQCRNNAIGFASK</sequence>
<protein>
    <submittedName>
        <fullName evidence="1">Uncharacterized protein</fullName>
    </submittedName>
</protein>
<reference evidence="1" key="1">
    <citation type="submission" date="2020-04" db="EMBL/GenBank/DDBJ databases">
        <authorList>
            <person name="Chiriac C."/>
            <person name="Salcher M."/>
            <person name="Ghai R."/>
            <person name="Kavagutti S V."/>
        </authorList>
    </citation>
    <scope>NUCLEOTIDE SEQUENCE</scope>
</reference>
<organism evidence="1">
    <name type="scientific">uncultured Caudovirales phage</name>
    <dbReference type="NCBI Taxonomy" id="2100421"/>
    <lineage>
        <taxon>Viruses</taxon>
        <taxon>Duplodnaviria</taxon>
        <taxon>Heunggongvirae</taxon>
        <taxon>Uroviricota</taxon>
        <taxon>Caudoviricetes</taxon>
        <taxon>Peduoviridae</taxon>
        <taxon>Maltschvirus</taxon>
        <taxon>Maltschvirus maltsch</taxon>
    </lineage>
</organism>
<dbReference type="EMBL" id="LR797153">
    <property type="protein sequence ID" value="CAB4190296.1"/>
    <property type="molecule type" value="Genomic_DNA"/>
</dbReference>
<gene>
    <name evidence="2" type="ORF">UFOVP1200_51</name>
    <name evidence="1" type="ORF">UFOVP469_21</name>
</gene>
<evidence type="ECO:0000313" key="1">
    <source>
        <dbReference type="EMBL" id="CAB4144268.1"/>
    </source>
</evidence>